<dbReference type="OMA" id="HMSVQKM"/>
<protein>
    <submittedName>
        <fullName evidence="1">Uncharacterized protein</fullName>
    </submittedName>
</protein>
<dbReference type="PANTHER" id="PTHR34033">
    <property type="entry name" value="AP-5 COMPLEX SUBUNIT BETA-1"/>
    <property type="match status" value="1"/>
</dbReference>
<dbReference type="OrthoDB" id="26484at2759"/>
<dbReference type="GO" id="GO:0030119">
    <property type="term" value="C:AP-type membrane coat adaptor complex"/>
    <property type="evidence" value="ECO:0007669"/>
    <property type="project" value="TreeGrafter"/>
</dbReference>
<name>A0A0A1UE56_ENTIV</name>
<proteinExistence type="predicted"/>
<dbReference type="Proteomes" id="UP000014680">
    <property type="component" value="Unassembled WGS sequence"/>
</dbReference>
<keyword evidence="2" id="KW-1185">Reference proteome</keyword>
<organism evidence="1 2">
    <name type="scientific">Entamoeba invadens IP1</name>
    <dbReference type="NCBI Taxonomy" id="370355"/>
    <lineage>
        <taxon>Eukaryota</taxon>
        <taxon>Amoebozoa</taxon>
        <taxon>Evosea</taxon>
        <taxon>Archamoebae</taxon>
        <taxon>Mastigamoebida</taxon>
        <taxon>Entamoebidae</taxon>
        <taxon>Entamoeba</taxon>
    </lineage>
</organism>
<dbReference type="AlphaFoldDB" id="A0A0A1UE56"/>
<dbReference type="EMBL" id="KB206169">
    <property type="protein sequence ID" value="ELP94886.1"/>
    <property type="molecule type" value="Genomic_DNA"/>
</dbReference>
<reference evidence="1 2" key="1">
    <citation type="submission" date="2012-10" db="EMBL/GenBank/DDBJ databases">
        <authorList>
            <person name="Zafar N."/>
            <person name="Inman J."/>
            <person name="Hall N."/>
            <person name="Lorenzi H."/>
            <person name="Caler E."/>
        </authorList>
    </citation>
    <scope>NUCLEOTIDE SEQUENCE [LARGE SCALE GENOMIC DNA]</scope>
    <source>
        <strain evidence="1 2">IP1</strain>
    </source>
</reference>
<dbReference type="RefSeq" id="XP_004261657.1">
    <property type="nucleotide sequence ID" value="XM_004261609.1"/>
</dbReference>
<dbReference type="VEuPathDB" id="AmoebaDB:EIN_249200"/>
<evidence type="ECO:0000313" key="1">
    <source>
        <dbReference type="EMBL" id="ELP94886.1"/>
    </source>
</evidence>
<evidence type="ECO:0000313" key="2">
    <source>
        <dbReference type="Proteomes" id="UP000014680"/>
    </source>
</evidence>
<dbReference type="KEGG" id="eiv:EIN_249200"/>
<dbReference type="PANTHER" id="PTHR34033:SF1">
    <property type="entry name" value="AP-5 COMPLEX SUBUNIT BETA-1"/>
    <property type="match status" value="1"/>
</dbReference>
<accession>A0A0A1UE56</accession>
<dbReference type="GeneID" id="14893883"/>
<sequence>MQTSDWVTELNSLNNEHPQLDWNNIETPIKFLQQIWNENDETKALTTFRLFNDVAVPVILLSENSQFVTKMFDALNRYRLEVLIGKVPLWCRGNPTPINSIPQSGVNLLQIITEAQTLIVVTWGLKLPHLFNYAGDMLGLTQFDDISLTTMSLASLLELELTFPTLLKGAISYLEKLTRAIGVETPALTLYSVVLSNALIQEQNPTGVEYPNYSPMPYFKQKITQTSFVSQSDNNPSQVKLFTAPLLQNPIPQFFVNLPKQVNETSPFLKQYISVILDNQQNAKYWDILHLSTLYPVIMRCSALSPETIYFPIFNYLTNSYDPSMQLSLLHVISTFQDQRKYDKVRYDIVMRLLDTVGRVLLKEGSRLCALSLLINLAKSDNMIGGILSPFAKQFFVPNILDTNSIFLTKVYGLLKCTNFTPNNIVSFLPYIFKNVTVVPGHYLYCGMLIYLLQQNQSGFFDIVLDRITFIVNSKMFFSFNSLPLYTCVFKIFKALLLSINKENANCVNKIINLLVVLKENSKNALLKDWALFFLRCIHHMSVQKMQKLLTHGNYPLVGTDSKLSLKTKDFLEIVNSKSMDQVGKDGMVVINTLKLQKLLSEDIESSTEKDSFIHSLLNCEEVIRIDMKEINAMTDGVAGRGGVIRLDIKRLRSVINKDEEEVERKSKEERGEGVVVLKRIPTNKMSIIRVNGTVSSDVETFIDSLSKAEFFLTIPLQLEVQNSHDVNDEFYVVPFSFSVQNNFKTVKTNCIKYVHPLLKRSGDLATNKIELELPLNSPHPCDFSVDPYVIVTDSQAQLCRLSIVTNNLSLTFDDFIMVPPHIDELKSKDTANQLYELLWNKLAYKANVPLDVNFETITASIAKASLVEGVVKKDDKEIRMLFVLAPYSFLLFKITPTQIKSISLVEVVTDYLDALDYVNSEFCMKHFSLD</sequence>
<dbReference type="GO" id="GO:0016197">
    <property type="term" value="P:endosomal transport"/>
    <property type="evidence" value="ECO:0007669"/>
    <property type="project" value="InterPro"/>
</dbReference>
<gene>
    <name evidence="1" type="ORF">EIN_249200</name>
</gene>
<dbReference type="InterPro" id="IPR038741">
    <property type="entry name" value="AP5B1"/>
</dbReference>